<name>A0ABQ2QMF4_9GAMM</name>
<feature type="transmembrane region" description="Helical" evidence="1">
    <location>
        <begin position="87"/>
        <end position="106"/>
    </location>
</feature>
<protein>
    <submittedName>
        <fullName evidence="2">Uncharacterized protein</fullName>
    </submittedName>
</protein>
<comment type="caution">
    <text evidence="2">The sequence shown here is derived from an EMBL/GenBank/DDBJ whole genome shotgun (WGS) entry which is preliminary data.</text>
</comment>
<feature type="transmembrane region" description="Helical" evidence="1">
    <location>
        <begin position="220"/>
        <end position="246"/>
    </location>
</feature>
<keyword evidence="1" id="KW-0472">Membrane</keyword>
<gene>
    <name evidence="2" type="ORF">GCM10009410_22810</name>
</gene>
<keyword evidence="1" id="KW-1133">Transmembrane helix</keyword>
<feature type="transmembrane region" description="Helical" evidence="1">
    <location>
        <begin position="189"/>
        <end position="208"/>
    </location>
</feature>
<dbReference type="RefSeq" id="WP_188956308.1">
    <property type="nucleotide sequence ID" value="NZ_BMQW01000005.1"/>
</dbReference>
<accession>A0ABQ2QMF4</accession>
<keyword evidence="1" id="KW-0812">Transmembrane</keyword>
<evidence type="ECO:0000313" key="3">
    <source>
        <dbReference type="Proteomes" id="UP000654004"/>
    </source>
</evidence>
<feature type="transmembrane region" description="Helical" evidence="1">
    <location>
        <begin position="54"/>
        <end position="75"/>
    </location>
</feature>
<reference evidence="3" key="1">
    <citation type="journal article" date="2019" name="Int. J. Syst. Evol. Microbiol.">
        <title>The Global Catalogue of Microorganisms (GCM) 10K type strain sequencing project: providing services to taxonomists for standard genome sequencing and annotation.</title>
        <authorList>
            <consortium name="The Broad Institute Genomics Platform"/>
            <consortium name="The Broad Institute Genome Sequencing Center for Infectious Disease"/>
            <person name="Wu L."/>
            <person name="Ma J."/>
        </authorList>
    </citation>
    <scope>NUCLEOTIDE SEQUENCE [LARGE SCALE GENOMIC DNA]</scope>
    <source>
        <strain evidence="3">JCM 32305</strain>
    </source>
</reference>
<sequence length="250" mass="27362">MDIETLCTVLVLFQPLVVYFAFYKDTGVTTKDNEFNQSFLVISPSFAFFYLDQYWYALSLLAGVVLIGVLLAMIVDRKASHPIDYGGLVSFMLAWLIIFGIGHWIASFFPDSSVTDASAVADPNTITASQGILSALTSSLYYLGLMLAVFFISVLEKKYPLKEKLGDFLLFFASVAGGVMPLLGDYFLLSIVINFFILFGISNLIISLDGPDATKGSNGAVGFIFSYLFVMGVGFSIMIKGGIWLYSAMS</sequence>
<keyword evidence="3" id="KW-1185">Reference proteome</keyword>
<organism evidence="2 3">
    <name type="scientific">Shewanella ulleungensis</name>
    <dbReference type="NCBI Taxonomy" id="2282699"/>
    <lineage>
        <taxon>Bacteria</taxon>
        <taxon>Pseudomonadati</taxon>
        <taxon>Pseudomonadota</taxon>
        <taxon>Gammaproteobacteria</taxon>
        <taxon>Alteromonadales</taxon>
        <taxon>Shewanellaceae</taxon>
        <taxon>Shewanella</taxon>
    </lineage>
</organism>
<proteinExistence type="predicted"/>
<dbReference type="EMBL" id="BMQW01000005">
    <property type="protein sequence ID" value="GGP88377.1"/>
    <property type="molecule type" value="Genomic_DNA"/>
</dbReference>
<dbReference type="Proteomes" id="UP000654004">
    <property type="component" value="Unassembled WGS sequence"/>
</dbReference>
<feature type="transmembrane region" description="Helical" evidence="1">
    <location>
        <begin position="132"/>
        <end position="153"/>
    </location>
</feature>
<evidence type="ECO:0000313" key="2">
    <source>
        <dbReference type="EMBL" id="GGP88377.1"/>
    </source>
</evidence>
<evidence type="ECO:0000256" key="1">
    <source>
        <dbReference type="SAM" id="Phobius"/>
    </source>
</evidence>